<evidence type="ECO:0000313" key="10">
    <source>
        <dbReference type="EMBL" id="BAU48722.1"/>
    </source>
</evidence>
<feature type="transmembrane region" description="Helical" evidence="9">
    <location>
        <begin position="548"/>
        <end position="569"/>
    </location>
</feature>
<feature type="coiled-coil region" evidence="8">
    <location>
        <begin position="104"/>
        <end position="134"/>
    </location>
</feature>
<evidence type="ECO:0000256" key="2">
    <source>
        <dbReference type="ARBA" id="ARBA00009904"/>
    </source>
</evidence>
<keyword evidence="11" id="KW-1185">Reference proteome</keyword>
<evidence type="ECO:0000256" key="7">
    <source>
        <dbReference type="ARBA" id="ARBA00023136"/>
    </source>
</evidence>
<evidence type="ECO:0000256" key="4">
    <source>
        <dbReference type="ARBA" id="ARBA00022692"/>
    </source>
</evidence>
<keyword evidence="3" id="KW-0813">Transport</keyword>
<protein>
    <submittedName>
        <fullName evidence="10">V-type ATP synthase subunit I</fullName>
    </submittedName>
</protein>
<evidence type="ECO:0000256" key="5">
    <source>
        <dbReference type="ARBA" id="ARBA00022989"/>
    </source>
</evidence>
<keyword evidence="6" id="KW-0406">Ion transport</keyword>
<evidence type="ECO:0000313" key="11">
    <source>
        <dbReference type="Proteomes" id="UP000218899"/>
    </source>
</evidence>
<dbReference type="GO" id="GO:0033179">
    <property type="term" value="C:proton-transporting V-type ATPase, V0 domain"/>
    <property type="evidence" value="ECO:0007669"/>
    <property type="project" value="InterPro"/>
</dbReference>
<organism evidence="10 11">
    <name type="scientific">Sulfurifustis variabilis</name>
    <dbReference type="NCBI Taxonomy" id="1675686"/>
    <lineage>
        <taxon>Bacteria</taxon>
        <taxon>Pseudomonadati</taxon>
        <taxon>Pseudomonadota</taxon>
        <taxon>Gammaproteobacteria</taxon>
        <taxon>Acidiferrobacterales</taxon>
        <taxon>Acidiferrobacteraceae</taxon>
        <taxon>Sulfurifustis</taxon>
    </lineage>
</organism>
<dbReference type="EMBL" id="AP014936">
    <property type="protein sequence ID" value="BAU48722.1"/>
    <property type="molecule type" value="Genomic_DNA"/>
</dbReference>
<dbReference type="PANTHER" id="PTHR11629:SF63">
    <property type="entry name" value="V-TYPE PROTON ATPASE SUBUNIT A"/>
    <property type="match status" value="1"/>
</dbReference>
<evidence type="ECO:0000256" key="3">
    <source>
        <dbReference type="ARBA" id="ARBA00022448"/>
    </source>
</evidence>
<dbReference type="Pfam" id="PF01496">
    <property type="entry name" value="V_ATPase_I"/>
    <property type="match status" value="2"/>
</dbReference>
<dbReference type="PANTHER" id="PTHR11629">
    <property type="entry name" value="VACUOLAR PROTON ATPASES"/>
    <property type="match status" value="1"/>
</dbReference>
<feature type="transmembrane region" description="Helical" evidence="9">
    <location>
        <begin position="581"/>
        <end position="601"/>
    </location>
</feature>
<dbReference type="GO" id="GO:0046961">
    <property type="term" value="F:proton-transporting ATPase activity, rotational mechanism"/>
    <property type="evidence" value="ECO:0007669"/>
    <property type="project" value="InterPro"/>
</dbReference>
<gene>
    <name evidence="10" type="ORF">SVA_2172</name>
</gene>
<keyword evidence="4 9" id="KW-0812">Transmembrane</keyword>
<evidence type="ECO:0000256" key="9">
    <source>
        <dbReference type="SAM" id="Phobius"/>
    </source>
</evidence>
<feature type="transmembrane region" description="Helical" evidence="9">
    <location>
        <begin position="435"/>
        <end position="456"/>
    </location>
</feature>
<sequence length="630" mass="69308">MFKPLPMQRIALQVLNEDAPLAALVLARAGVFNPETTRAYAERLPEFPGERYREVYRSARARLDKILAHCGLPGNAGAPGGLRPVTIDELERLDAWLGDVWAECSRAQEALRRLDEERRHVEQLLRTLDNFTALDIDLGRLSARKRFLDVHIGTVPAVNVGRLREAAALAGYVISPYLVADGLTHAVVAGPTGRETELSGVLNAAGWRAVAIPPELHDRPDKVRRELRERLARAEAGNAAQCGRVESLQREHRARLAVAADTLSRAAPYAELEDALRARGGLALIGGWIPKRDLRDVKRALDRSFGRPYVLTARDPLPAERGEVPSAMRHSWLVRPFASLVKNYGVPRYGEFDPTLLFAASFVLMFGMMFGDVGQGAVIAAAGLLFRRKLGSFAVFFVAAGLAAVVFGFLYGSVFGYEELIHPVWIAPMSDPMRMLGVALAWGIGFILLATGLTVYNRLIDGRWGEALFDGKGVAGMLFYAGVIYAVYRSTTAGRFGEAEAVAIALPFAAILAYKWRHYRAPVAERVLVVLIEGFETVLAYFANTLSFLRVAAFSLNHVALAIAVFTLADMMETTGHWITVVLGNAFILVLEGAIVAIQVLRLEYYEGFSRFYSGDGREFRPLTLKVRVT</sequence>
<feature type="transmembrane region" description="Helical" evidence="9">
    <location>
        <begin position="393"/>
        <end position="415"/>
    </location>
</feature>
<dbReference type="KEGG" id="sva:SVA_2172"/>
<keyword evidence="7 9" id="KW-0472">Membrane</keyword>
<proteinExistence type="inferred from homology"/>
<dbReference type="RefSeq" id="WP_096461206.1">
    <property type="nucleotide sequence ID" value="NZ_AP014936.1"/>
</dbReference>
<name>A0A1B4V7V8_9GAMM</name>
<dbReference type="GO" id="GO:0007035">
    <property type="term" value="P:vacuolar acidification"/>
    <property type="evidence" value="ECO:0007669"/>
    <property type="project" value="TreeGrafter"/>
</dbReference>
<dbReference type="Proteomes" id="UP000218899">
    <property type="component" value="Chromosome"/>
</dbReference>
<dbReference type="GO" id="GO:0016471">
    <property type="term" value="C:vacuolar proton-transporting V-type ATPase complex"/>
    <property type="evidence" value="ECO:0007669"/>
    <property type="project" value="TreeGrafter"/>
</dbReference>
<dbReference type="AlphaFoldDB" id="A0A1B4V7V8"/>
<dbReference type="InterPro" id="IPR002490">
    <property type="entry name" value="V-ATPase_116kDa_su"/>
</dbReference>
<feature type="transmembrane region" description="Helical" evidence="9">
    <location>
        <begin position="468"/>
        <end position="487"/>
    </location>
</feature>
<comment type="similarity">
    <text evidence="2">Belongs to the V-ATPase 116 kDa subunit family.</text>
</comment>
<dbReference type="OrthoDB" id="9803814at2"/>
<evidence type="ECO:0000256" key="6">
    <source>
        <dbReference type="ARBA" id="ARBA00023065"/>
    </source>
</evidence>
<reference evidence="10 11" key="1">
    <citation type="submission" date="2015-08" db="EMBL/GenBank/DDBJ databases">
        <title>Complete genome sequence of Sulfurifustis variabilis.</title>
        <authorList>
            <person name="Miura A."/>
            <person name="Kojima H."/>
            <person name="Fukui M."/>
        </authorList>
    </citation>
    <scope>NUCLEOTIDE SEQUENCE [LARGE SCALE GENOMIC DNA]</scope>
    <source>
        <strain evidence="11">skN76</strain>
    </source>
</reference>
<accession>A0A1B4V7V8</accession>
<comment type="subcellular location">
    <subcellularLocation>
        <location evidence="1">Membrane</location>
        <topology evidence="1">Multi-pass membrane protein</topology>
    </subcellularLocation>
</comment>
<evidence type="ECO:0000256" key="8">
    <source>
        <dbReference type="SAM" id="Coils"/>
    </source>
</evidence>
<feature type="transmembrane region" description="Helical" evidence="9">
    <location>
        <begin position="356"/>
        <end position="386"/>
    </location>
</feature>
<dbReference type="GO" id="GO:0051117">
    <property type="term" value="F:ATPase binding"/>
    <property type="evidence" value="ECO:0007669"/>
    <property type="project" value="TreeGrafter"/>
</dbReference>
<evidence type="ECO:0000256" key="1">
    <source>
        <dbReference type="ARBA" id="ARBA00004141"/>
    </source>
</evidence>
<keyword evidence="8" id="KW-0175">Coiled coil</keyword>
<keyword evidence="5 9" id="KW-1133">Transmembrane helix</keyword>
<feature type="transmembrane region" description="Helical" evidence="9">
    <location>
        <begin position="499"/>
        <end position="516"/>
    </location>
</feature>